<protein>
    <submittedName>
        <fullName evidence="1">Uncharacterized protein</fullName>
    </submittedName>
</protein>
<reference evidence="1 2" key="1">
    <citation type="submission" date="2015-04" db="EMBL/GenBank/DDBJ databases">
        <title>Complete genome sequence of Schizopora paradoxa KUC8140, a cosmopolitan wood degrader in East Asia.</title>
        <authorList>
            <consortium name="DOE Joint Genome Institute"/>
            <person name="Min B."/>
            <person name="Park H."/>
            <person name="Jang Y."/>
            <person name="Kim J.-J."/>
            <person name="Kim K.H."/>
            <person name="Pangilinan J."/>
            <person name="Lipzen A."/>
            <person name="Riley R."/>
            <person name="Grigoriev I.V."/>
            <person name="Spatafora J.W."/>
            <person name="Choi I.-G."/>
        </authorList>
    </citation>
    <scope>NUCLEOTIDE SEQUENCE [LARGE SCALE GENOMIC DNA]</scope>
    <source>
        <strain evidence="1 2">KUC8140</strain>
    </source>
</reference>
<evidence type="ECO:0000313" key="1">
    <source>
        <dbReference type="EMBL" id="KLO15301.1"/>
    </source>
</evidence>
<organism evidence="1 2">
    <name type="scientific">Schizopora paradoxa</name>
    <dbReference type="NCBI Taxonomy" id="27342"/>
    <lineage>
        <taxon>Eukaryota</taxon>
        <taxon>Fungi</taxon>
        <taxon>Dikarya</taxon>
        <taxon>Basidiomycota</taxon>
        <taxon>Agaricomycotina</taxon>
        <taxon>Agaricomycetes</taxon>
        <taxon>Hymenochaetales</taxon>
        <taxon>Schizoporaceae</taxon>
        <taxon>Schizopora</taxon>
    </lineage>
</organism>
<proteinExistence type="predicted"/>
<evidence type="ECO:0000313" key="2">
    <source>
        <dbReference type="Proteomes" id="UP000053477"/>
    </source>
</evidence>
<sequence>MITMYILTFVVSQSVIRVVKSHACIHKLPTADLEITVSSAECFEDAININPDKTIVAFITMMTMLTGTLAPKMLLHIRKEYYTYNEPSNSKGSPPALRTIMWQVALPSDTQESNSLLQNTDSDGIVDAQNGATELEAGRITPKHEPDGFGMIREEQGESSVHLALPHGKSSIQVLQIVDNIGDDHELTQ</sequence>
<keyword evidence="2" id="KW-1185">Reference proteome</keyword>
<dbReference type="InParanoid" id="A0A0H2SE25"/>
<dbReference type="Proteomes" id="UP000053477">
    <property type="component" value="Unassembled WGS sequence"/>
</dbReference>
<dbReference type="EMBL" id="KQ085931">
    <property type="protein sequence ID" value="KLO15301.1"/>
    <property type="molecule type" value="Genomic_DNA"/>
</dbReference>
<dbReference type="AlphaFoldDB" id="A0A0H2SE25"/>
<accession>A0A0H2SE25</accession>
<name>A0A0H2SE25_9AGAM</name>
<gene>
    <name evidence="1" type="ORF">SCHPADRAFT_268386</name>
</gene>